<comment type="caution">
    <text evidence="13">The sequence shown here is derived from an EMBL/GenBank/DDBJ whole genome shotgun (WGS) entry which is preliminary data.</text>
</comment>
<comment type="subcellular location">
    <subcellularLocation>
        <location evidence="1 11">Cytoplasm</location>
    </subcellularLocation>
</comment>
<name>A0A4V2M4A7_9ACTN</name>
<feature type="binding site" evidence="11">
    <location>
        <position position="45"/>
    </location>
    <ligand>
        <name>[4Fe-4S] cluster</name>
        <dbReference type="ChEBI" id="CHEBI:49883"/>
    </ligand>
</feature>
<gene>
    <name evidence="11" type="primary">whiB</name>
    <name evidence="13" type="ORF">E0H50_13625</name>
</gene>
<comment type="PTM">
    <text evidence="11">Upon Fe-S cluster removal intramolecular disulfide bonds are formed.</text>
</comment>
<evidence type="ECO:0000313" key="13">
    <source>
        <dbReference type="EMBL" id="TCC35212.1"/>
    </source>
</evidence>
<dbReference type="InterPro" id="IPR034768">
    <property type="entry name" value="4FE4S_WBL"/>
</dbReference>
<keyword evidence="5 11" id="KW-0408">Iron</keyword>
<keyword evidence="7 11" id="KW-0805">Transcription regulation</keyword>
<dbReference type="HAMAP" id="MF_01479">
    <property type="entry name" value="WhiB"/>
    <property type="match status" value="1"/>
</dbReference>
<comment type="similarity">
    <text evidence="2 11">Belongs to the WhiB family.</text>
</comment>
<keyword evidence="3 11" id="KW-0004">4Fe-4S</keyword>
<dbReference type="GO" id="GO:0045892">
    <property type="term" value="P:negative regulation of DNA-templated transcription"/>
    <property type="evidence" value="ECO:0007669"/>
    <property type="project" value="TreeGrafter"/>
</dbReference>
<accession>A0A4V2M4A7</accession>
<dbReference type="OrthoDB" id="4954884at2"/>
<dbReference type="AlphaFoldDB" id="A0A4V2M4A7"/>
<dbReference type="GO" id="GO:0035731">
    <property type="term" value="F:dinitrosyl-iron complex binding"/>
    <property type="evidence" value="ECO:0007669"/>
    <property type="project" value="UniProtKB-UniRule"/>
</dbReference>
<evidence type="ECO:0000256" key="9">
    <source>
        <dbReference type="ARBA" id="ARBA00023157"/>
    </source>
</evidence>
<dbReference type="GO" id="GO:0045454">
    <property type="term" value="P:cell redox homeostasis"/>
    <property type="evidence" value="ECO:0007669"/>
    <property type="project" value="TreeGrafter"/>
</dbReference>
<keyword evidence="11" id="KW-0963">Cytoplasm</keyword>
<keyword evidence="14" id="KW-1185">Reference proteome</keyword>
<dbReference type="RefSeq" id="WP_131288558.1">
    <property type="nucleotide sequence ID" value="NZ_SJKA01000004.1"/>
</dbReference>
<comment type="function">
    <text evidence="11">Acts as a transcriptional regulator. Probably redox-responsive. The apo- but not holo-form probably binds DNA.</text>
</comment>
<evidence type="ECO:0000256" key="10">
    <source>
        <dbReference type="ARBA" id="ARBA00023163"/>
    </source>
</evidence>
<evidence type="ECO:0000256" key="3">
    <source>
        <dbReference type="ARBA" id="ARBA00022485"/>
    </source>
</evidence>
<dbReference type="InterPro" id="IPR003482">
    <property type="entry name" value="Whib"/>
</dbReference>
<dbReference type="GO" id="GO:0005737">
    <property type="term" value="C:cytoplasm"/>
    <property type="evidence" value="ECO:0007669"/>
    <property type="project" value="UniProtKB-SubCell"/>
</dbReference>
<feature type="binding site" evidence="11">
    <location>
        <position position="39"/>
    </location>
    <ligand>
        <name>[4Fe-4S] cluster</name>
        <dbReference type="ChEBI" id="CHEBI:49883"/>
    </ligand>
</feature>
<dbReference type="GO" id="GO:0003677">
    <property type="term" value="F:DNA binding"/>
    <property type="evidence" value="ECO:0007669"/>
    <property type="project" value="UniProtKB-UniRule"/>
</dbReference>
<keyword evidence="9 11" id="KW-1015">Disulfide bond</keyword>
<organism evidence="13 14">
    <name type="scientific">Kribbella sindirgiensis</name>
    <dbReference type="NCBI Taxonomy" id="1124744"/>
    <lineage>
        <taxon>Bacteria</taxon>
        <taxon>Bacillati</taxon>
        <taxon>Actinomycetota</taxon>
        <taxon>Actinomycetes</taxon>
        <taxon>Propionibacteriales</taxon>
        <taxon>Kribbellaceae</taxon>
        <taxon>Kribbella</taxon>
    </lineage>
</organism>
<evidence type="ECO:0000256" key="1">
    <source>
        <dbReference type="ARBA" id="ARBA00004496"/>
    </source>
</evidence>
<keyword evidence="4 11" id="KW-0479">Metal-binding</keyword>
<evidence type="ECO:0000256" key="11">
    <source>
        <dbReference type="HAMAP-Rule" id="MF_01479"/>
    </source>
</evidence>
<protein>
    <recommendedName>
        <fullName evidence="11">Transcriptional regulator WhiB</fullName>
    </recommendedName>
</protein>
<evidence type="ECO:0000256" key="2">
    <source>
        <dbReference type="ARBA" id="ARBA00006597"/>
    </source>
</evidence>
<evidence type="ECO:0000256" key="8">
    <source>
        <dbReference type="ARBA" id="ARBA00023125"/>
    </source>
</evidence>
<keyword evidence="10 11" id="KW-0804">Transcription</keyword>
<keyword evidence="8 11" id="KW-0238">DNA-binding</keyword>
<feature type="binding site" evidence="11">
    <location>
        <position position="9"/>
    </location>
    <ligand>
        <name>[4Fe-4S] cluster</name>
        <dbReference type="ChEBI" id="CHEBI:49883"/>
    </ligand>
</feature>
<evidence type="ECO:0000259" key="12">
    <source>
        <dbReference type="PROSITE" id="PS51674"/>
    </source>
</evidence>
<sequence>MDWRDKAACRTENPELFFAGDGGIDSRQVKVAKRICRRCVVCGECLAWALKVRQPYGIWGGKSETERRVLLLATEDQNNV</sequence>
<evidence type="ECO:0000256" key="5">
    <source>
        <dbReference type="ARBA" id="ARBA00023004"/>
    </source>
</evidence>
<dbReference type="PROSITE" id="PS51674">
    <property type="entry name" value="4FE4S_WBL"/>
    <property type="match status" value="1"/>
</dbReference>
<dbReference type="Proteomes" id="UP000292695">
    <property type="component" value="Unassembled WGS sequence"/>
</dbReference>
<feature type="binding site" evidence="11">
    <location>
        <position position="36"/>
    </location>
    <ligand>
        <name>[4Fe-4S] cluster</name>
        <dbReference type="ChEBI" id="CHEBI:49883"/>
    </ligand>
</feature>
<proteinExistence type="inferred from homology"/>
<comment type="cofactor">
    <cofactor evidence="11">
        <name>[4Fe-4S] cluster</name>
        <dbReference type="ChEBI" id="CHEBI:49883"/>
    </cofactor>
    <text evidence="11">Binds 1 [4Fe-4S] cluster per subunit. Following nitrosylation of the [4Fe-4S] cluster binds 1 [4Fe-8(NO)] cluster per subunit.</text>
</comment>
<keyword evidence="6 11" id="KW-0411">Iron-sulfur</keyword>
<comment type="PTM">
    <text evidence="11">The Fe-S cluster can be nitrosylated by nitric oxide (NO).</text>
</comment>
<evidence type="ECO:0000256" key="6">
    <source>
        <dbReference type="ARBA" id="ARBA00023014"/>
    </source>
</evidence>
<dbReference type="GO" id="GO:0046872">
    <property type="term" value="F:metal ion binding"/>
    <property type="evidence" value="ECO:0007669"/>
    <property type="project" value="UniProtKB-KW"/>
</dbReference>
<evidence type="ECO:0000256" key="4">
    <source>
        <dbReference type="ARBA" id="ARBA00022723"/>
    </source>
</evidence>
<reference evidence="13 14" key="1">
    <citation type="submission" date="2019-02" db="EMBL/GenBank/DDBJ databases">
        <title>Kribbella capetownensis sp. nov. and Kribbella speibonae sp. nov., isolated from soil.</title>
        <authorList>
            <person name="Curtis S.M."/>
            <person name="Norton I."/>
            <person name="Everest G.J."/>
            <person name="Meyers P.R."/>
        </authorList>
    </citation>
    <scope>NUCLEOTIDE SEQUENCE [LARGE SCALE GENOMIC DNA]</scope>
    <source>
        <strain evidence="13 14">DSM 27082</strain>
    </source>
</reference>
<dbReference type="Pfam" id="PF02467">
    <property type="entry name" value="Whib"/>
    <property type="match status" value="1"/>
</dbReference>
<evidence type="ECO:0000256" key="7">
    <source>
        <dbReference type="ARBA" id="ARBA00023015"/>
    </source>
</evidence>
<dbReference type="EMBL" id="SJKA01000004">
    <property type="protein sequence ID" value="TCC35212.1"/>
    <property type="molecule type" value="Genomic_DNA"/>
</dbReference>
<dbReference type="GO" id="GO:0047134">
    <property type="term" value="F:protein-disulfide reductase [NAD(P)H] activity"/>
    <property type="evidence" value="ECO:0007669"/>
    <property type="project" value="TreeGrafter"/>
</dbReference>
<feature type="domain" description="4Fe-4S Wbl-type" evidence="12">
    <location>
        <begin position="8"/>
        <end position="69"/>
    </location>
</feature>
<dbReference type="PANTHER" id="PTHR38839">
    <property type="entry name" value="TRANSCRIPTIONAL REGULATOR WHID-RELATED"/>
    <property type="match status" value="1"/>
</dbReference>
<evidence type="ECO:0000313" key="14">
    <source>
        <dbReference type="Proteomes" id="UP000292695"/>
    </source>
</evidence>
<dbReference type="GO" id="GO:0051539">
    <property type="term" value="F:4 iron, 4 sulfur cluster binding"/>
    <property type="evidence" value="ECO:0007669"/>
    <property type="project" value="UniProtKB-UniRule"/>
</dbReference>